<dbReference type="EMBL" id="CP027860">
    <property type="protein sequence ID" value="AVP97911.1"/>
    <property type="molecule type" value="Genomic_DNA"/>
</dbReference>
<evidence type="ECO:0000313" key="3">
    <source>
        <dbReference type="EMBL" id="AVP97911.1"/>
    </source>
</evidence>
<dbReference type="RefSeq" id="WP_106891831.1">
    <property type="nucleotide sequence ID" value="NZ_CP027860.1"/>
</dbReference>
<dbReference type="InterPro" id="IPR006528">
    <property type="entry name" value="Phage_head_morphogenesis_dom"/>
</dbReference>
<dbReference type="Pfam" id="PF04233">
    <property type="entry name" value="Phage_Mu_F"/>
    <property type="match status" value="1"/>
</dbReference>
<accession>A0A2P1PSV8</accession>
<feature type="domain" description="Phage head morphogenesis" evidence="2">
    <location>
        <begin position="55"/>
        <end position="172"/>
    </location>
</feature>
<dbReference type="Proteomes" id="UP000241074">
    <property type="component" value="Chromosome"/>
</dbReference>
<evidence type="ECO:0000256" key="1">
    <source>
        <dbReference type="SAM" id="MobiDB-lite"/>
    </source>
</evidence>
<feature type="compositionally biased region" description="Basic and acidic residues" evidence="1">
    <location>
        <begin position="185"/>
        <end position="209"/>
    </location>
</feature>
<evidence type="ECO:0000313" key="4">
    <source>
        <dbReference type="Proteomes" id="UP000241074"/>
    </source>
</evidence>
<keyword evidence="4" id="KW-1185">Reference proteome</keyword>
<reference evidence="3 4" key="2">
    <citation type="submission" date="2018-03" db="EMBL/GenBank/DDBJ databases">
        <authorList>
            <person name="Keele B.F."/>
        </authorList>
    </citation>
    <scope>NUCLEOTIDE SEQUENCE [LARGE SCALE GENOMIC DNA]</scope>
    <source>
        <strain evidence="3 4">D13</strain>
    </source>
</reference>
<feature type="region of interest" description="Disordered" evidence="1">
    <location>
        <begin position="185"/>
        <end position="213"/>
    </location>
</feature>
<sequence length="404" mass="44660">MAKISAGLKSPFPQQLAFFRRKVNVPTATWTGLWRGDHSHGFMVAGVARSDLLESIRQAVGRGQAGQSFDAFKRDFRKIVAAAGWEPKGGTDWRARVIYDTNIRQAFNAGRYAQLTDPDMLAVRPCWVYQHSPESKWPRPLHLSWDRVTLRADDPWWKTHMPMNGWGCKCRVRAVSRRDIEREGLTLRDSGPDDGTRQWTDKTTGEVHDVPNGIDPGFDYSPGEQAASMPAAAAFGQRILQMPPTWRGVALRDAQTRQADYFQAWPDQVERMIDGGPAGYVAPAGFLRASTLSTLETRGVPVQSTLLAASDDAVRSSVNAGLQRSVLDDLPRALASNSTAVFLDLSVPAEPAIVFALLQPDGQWVAHAFATSQQGRVAAIWFSQSRAVSAETLRRLVWLEGPKP</sequence>
<protein>
    <recommendedName>
        <fullName evidence="2">Phage head morphogenesis domain-containing protein</fullName>
    </recommendedName>
</protein>
<name>A0A2P1PSV8_9GAMM</name>
<dbReference type="AlphaFoldDB" id="A0A2P1PSV8"/>
<gene>
    <name evidence="3" type="ORF">C7S18_12190</name>
</gene>
<dbReference type="KEGG" id="xba:C7S18_12190"/>
<organism evidence="3 4">
    <name type="scientific">Ahniella affigens</name>
    <dbReference type="NCBI Taxonomy" id="2021234"/>
    <lineage>
        <taxon>Bacteria</taxon>
        <taxon>Pseudomonadati</taxon>
        <taxon>Pseudomonadota</taxon>
        <taxon>Gammaproteobacteria</taxon>
        <taxon>Lysobacterales</taxon>
        <taxon>Rhodanobacteraceae</taxon>
        <taxon>Ahniella</taxon>
    </lineage>
</organism>
<dbReference type="OrthoDB" id="9813502at2"/>
<evidence type="ECO:0000259" key="2">
    <source>
        <dbReference type="Pfam" id="PF04233"/>
    </source>
</evidence>
<proteinExistence type="predicted"/>
<reference evidence="3 4" key="1">
    <citation type="submission" date="2018-03" db="EMBL/GenBank/DDBJ databases">
        <title>Ahniella affigens gen. nov., sp. nov., a gammaproteobacterium isolated from sandy soil near a stream.</title>
        <authorList>
            <person name="Ko Y."/>
            <person name="Kim J.-H."/>
        </authorList>
    </citation>
    <scope>NUCLEOTIDE SEQUENCE [LARGE SCALE GENOMIC DNA]</scope>
    <source>
        <strain evidence="3 4">D13</strain>
    </source>
</reference>